<keyword evidence="3" id="KW-1185">Reference proteome</keyword>
<gene>
    <name evidence="2" type="ORF">ANCCAN_05347</name>
</gene>
<dbReference type="Proteomes" id="UP000252519">
    <property type="component" value="Unassembled WGS sequence"/>
</dbReference>
<name>A0A368GVY0_ANCCA</name>
<reference evidence="2 3" key="1">
    <citation type="submission" date="2014-10" db="EMBL/GenBank/DDBJ databases">
        <title>Draft genome of the hookworm Ancylostoma caninum.</title>
        <authorList>
            <person name="Mitreva M."/>
        </authorList>
    </citation>
    <scope>NUCLEOTIDE SEQUENCE [LARGE SCALE GENOMIC DNA]</scope>
    <source>
        <strain evidence="2 3">Baltimore</strain>
    </source>
</reference>
<dbReference type="GO" id="GO:0004672">
    <property type="term" value="F:protein kinase activity"/>
    <property type="evidence" value="ECO:0007669"/>
    <property type="project" value="InterPro"/>
</dbReference>
<evidence type="ECO:0000259" key="1">
    <source>
        <dbReference type="PROSITE" id="PS50011"/>
    </source>
</evidence>
<comment type="caution">
    <text evidence="2">The sequence shown here is derived from an EMBL/GenBank/DDBJ whole genome shotgun (WGS) entry which is preliminary data.</text>
</comment>
<proteinExistence type="predicted"/>
<feature type="non-terminal residue" evidence="2">
    <location>
        <position position="88"/>
    </location>
</feature>
<dbReference type="InterPro" id="IPR000719">
    <property type="entry name" value="Prot_kinase_dom"/>
</dbReference>
<sequence>MKMIFKLIQKPSNYKKLNLLQDLLGRGNFCNVYKGIYNRPPDEKIVVAVKICHEGSASRGFQETKEARDQMLSEAQMMSYYVHSHVIE</sequence>
<organism evidence="2 3">
    <name type="scientific">Ancylostoma caninum</name>
    <name type="common">Dog hookworm</name>
    <dbReference type="NCBI Taxonomy" id="29170"/>
    <lineage>
        <taxon>Eukaryota</taxon>
        <taxon>Metazoa</taxon>
        <taxon>Ecdysozoa</taxon>
        <taxon>Nematoda</taxon>
        <taxon>Chromadorea</taxon>
        <taxon>Rhabditida</taxon>
        <taxon>Rhabditina</taxon>
        <taxon>Rhabditomorpha</taxon>
        <taxon>Strongyloidea</taxon>
        <taxon>Ancylostomatidae</taxon>
        <taxon>Ancylostomatinae</taxon>
        <taxon>Ancylostoma</taxon>
    </lineage>
</organism>
<dbReference type="OrthoDB" id="1924287at2759"/>
<dbReference type="AlphaFoldDB" id="A0A368GVY0"/>
<dbReference type="Pfam" id="PF07714">
    <property type="entry name" value="PK_Tyr_Ser-Thr"/>
    <property type="match status" value="1"/>
</dbReference>
<accession>A0A368GVY0</accession>
<evidence type="ECO:0000313" key="2">
    <source>
        <dbReference type="EMBL" id="RCN48522.1"/>
    </source>
</evidence>
<dbReference type="PROSITE" id="PS50011">
    <property type="entry name" value="PROTEIN_KINASE_DOM"/>
    <property type="match status" value="1"/>
</dbReference>
<dbReference type="EMBL" id="JOJR01000045">
    <property type="protein sequence ID" value="RCN48522.1"/>
    <property type="molecule type" value="Genomic_DNA"/>
</dbReference>
<dbReference type="GO" id="GO:0005524">
    <property type="term" value="F:ATP binding"/>
    <property type="evidence" value="ECO:0007669"/>
    <property type="project" value="InterPro"/>
</dbReference>
<feature type="domain" description="Protein kinase" evidence="1">
    <location>
        <begin position="18"/>
        <end position="88"/>
    </location>
</feature>
<evidence type="ECO:0000313" key="3">
    <source>
        <dbReference type="Proteomes" id="UP000252519"/>
    </source>
</evidence>
<dbReference type="Gene3D" id="3.30.200.20">
    <property type="entry name" value="Phosphorylase Kinase, domain 1"/>
    <property type="match status" value="1"/>
</dbReference>
<dbReference type="STRING" id="29170.A0A368GVY0"/>
<dbReference type="InterPro" id="IPR001245">
    <property type="entry name" value="Ser-Thr/Tyr_kinase_cat_dom"/>
</dbReference>
<dbReference type="InterPro" id="IPR011009">
    <property type="entry name" value="Kinase-like_dom_sf"/>
</dbReference>
<protein>
    <recommendedName>
        <fullName evidence="1">Protein kinase domain-containing protein</fullName>
    </recommendedName>
</protein>
<dbReference type="SUPFAM" id="SSF56112">
    <property type="entry name" value="Protein kinase-like (PK-like)"/>
    <property type="match status" value="1"/>
</dbReference>